<dbReference type="InterPro" id="IPR003601">
    <property type="entry name" value="Topo_IA_2"/>
</dbReference>
<dbReference type="GO" id="GO:0003677">
    <property type="term" value="F:DNA binding"/>
    <property type="evidence" value="ECO:0007669"/>
    <property type="project" value="UniProtKB-KW"/>
</dbReference>
<dbReference type="Pfam" id="PF01131">
    <property type="entry name" value="Topoisom_bac"/>
    <property type="match status" value="1"/>
</dbReference>
<evidence type="ECO:0000256" key="2">
    <source>
        <dbReference type="ARBA" id="ARBA00009446"/>
    </source>
</evidence>
<dbReference type="InterPro" id="IPR013825">
    <property type="entry name" value="Topo_IA_cen_sub2"/>
</dbReference>
<feature type="site" description="Interaction with DNA" evidence="10">
    <location>
        <position position="300"/>
    </location>
</feature>
<keyword evidence="3" id="KW-0479">Metal-binding</keyword>
<dbReference type="Gene3D" id="3.40.50.140">
    <property type="match status" value="1"/>
</dbReference>
<feature type="domain" description="Toprim" evidence="11">
    <location>
        <begin position="3"/>
        <end position="113"/>
    </location>
</feature>
<dbReference type="InterPro" id="IPR023406">
    <property type="entry name" value="Topo_IA_AS"/>
</dbReference>
<feature type="site" description="Interaction with DNA" evidence="10">
    <location>
        <position position="139"/>
    </location>
</feature>
<keyword evidence="5" id="KW-0862">Zinc</keyword>
<comment type="subunit">
    <text evidence="10">Monomer.</text>
</comment>
<dbReference type="InterPro" id="IPR034149">
    <property type="entry name" value="TOPRIM_TopoI"/>
</dbReference>
<dbReference type="PANTHER" id="PTHR42785">
    <property type="entry name" value="DNA TOPOISOMERASE, TYPE IA, CORE"/>
    <property type="match status" value="1"/>
</dbReference>
<dbReference type="GO" id="GO:0005694">
    <property type="term" value="C:chromosome"/>
    <property type="evidence" value="ECO:0007669"/>
    <property type="project" value="InterPro"/>
</dbReference>
<dbReference type="STRING" id="206665.SAMN04488516_11530"/>
<protein>
    <recommendedName>
        <fullName evidence="10">DNA topoisomerase 1</fullName>
        <ecNumber evidence="10">5.6.2.1</ecNumber>
    </recommendedName>
    <alternativeName>
        <fullName evidence="10">DNA topoisomerase I</fullName>
    </alternativeName>
</protein>
<dbReference type="Gene3D" id="1.10.290.10">
    <property type="entry name" value="Topoisomerase I, domain 4"/>
    <property type="match status" value="1"/>
</dbReference>
<evidence type="ECO:0000259" key="12">
    <source>
        <dbReference type="PROSITE" id="PS52039"/>
    </source>
</evidence>
<gene>
    <name evidence="10" type="primary">topA</name>
    <name evidence="13" type="ORF">SAMN04488516_11530</name>
</gene>
<dbReference type="InterPro" id="IPR003602">
    <property type="entry name" value="Topo_IA_DNA-bd_dom"/>
</dbReference>
<comment type="catalytic activity">
    <reaction evidence="1 10">
        <text>ATP-independent breakage of single-stranded DNA, followed by passage and rejoining.</text>
        <dbReference type="EC" id="5.6.2.1"/>
    </reaction>
</comment>
<feature type="site" description="Interaction with DNA" evidence="10">
    <location>
        <position position="148"/>
    </location>
</feature>
<evidence type="ECO:0000256" key="3">
    <source>
        <dbReference type="ARBA" id="ARBA00022723"/>
    </source>
</evidence>
<sequence length="744" mass="84726">MATHLIIVESPAKVKTIKKFLGKGYKIEASLGHIRDLPTKELGVTEGEEFLPTYVIIPGKEKVVNKLQKIAAKVGNIYLAPDPDREGEAIAWHIAEVIKQKNSNFLRIQFNEITKRAVLEALNNPRSLDEKLFNSQQARRILDRLVGYKISPLLWKKVQRGLSAGRVQSVALRLLVEREKERYSFQPQEYWVFKALLKKSEYELQADLVKISNKKAKITNEKQASELKDYLAKQQFILHKIEQKQQKRNPKPPFITSTLQQEANIRFNFSASRTMSIAQRLYEGVDLGEKGTIALITYMRTDSVRIAPEAQKLAREWIKKTLGSKYCPPKAKKYKTKSTAQDAHEAIRPVDPTLTPEEIRAYLPADQFKLYKLIWERFIASQMTSATILATIFHIQAGKTLWQTKGEQIAFPGFLKIYSPGKIKENLLPNLTEGTNFNLEKLDIKQKFTQPPARYSEATLVKKMEELGIGRPSTYATIISTLLARKYALLEEKQLIPTELGMSVCDLLIQHFPKLLDVNFTAKMEEELDKIAIGEKDWQEVLREFAKEFYPTLEAAQKEMRSLKNGEQTEIKCSKCGNPMLVKFGKNGPFLACSNYPKCKNTSNFKRTENGEIVLIKPEEQPPKIVGKCPKCGNPVVEKKARTGARFLACSNYPKCNYTASYSTKVPCPEQGCDGELVERSTKKGKIFYACSNYPKCKFAVWNYPVAQKCPKCGFSILVKKESKARGEYLACPVKGCRYWEKIE</sequence>
<dbReference type="PROSITE" id="PS00396">
    <property type="entry name" value="TOPO_IA_1"/>
    <property type="match status" value="1"/>
</dbReference>
<dbReference type="GO" id="GO:0003917">
    <property type="term" value="F:DNA topoisomerase type I (single strand cut, ATP-independent) activity"/>
    <property type="evidence" value="ECO:0007669"/>
    <property type="project" value="UniProtKB-UniRule"/>
</dbReference>
<dbReference type="SUPFAM" id="SSF57783">
    <property type="entry name" value="Zinc beta-ribbon"/>
    <property type="match status" value="2"/>
</dbReference>
<evidence type="ECO:0000256" key="4">
    <source>
        <dbReference type="ARBA" id="ARBA00022771"/>
    </source>
</evidence>
<name>A0A1H0FYN1_9BACT</name>
<comment type="similarity">
    <text evidence="2 10">Belongs to the type IA topoisomerase family.</text>
</comment>
<dbReference type="Pfam" id="PF01751">
    <property type="entry name" value="Toprim"/>
    <property type="match status" value="1"/>
</dbReference>
<proteinExistence type="inferred from homology"/>
<feature type="active site" description="O-(5'-phospho-DNA)-tyrosine intermediate" evidence="10">
    <location>
        <position position="298"/>
    </location>
</feature>
<dbReference type="InterPro" id="IPR013497">
    <property type="entry name" value="Topo_IA_cen"/>
</dbReference>
<evidence type="ECO:0000313" key="13">
    <source>
        <dbReference type="EMBL" id="SDN99692.1"/>
    </source>
</evidence>
<evidence type="ECO:0000256" key="8">
    <source>
        <dbReference type="ARBA" id="ARBA00023125"/>
    </source>
</evidence>
<feature type="site" description="Interaction with DNA" evidence="10">
    <location>
        <position position="140"/>
    </location>
</feature>
<dbReference type="InterPro" id="IPR023405">
    <property type="entry name" value="Topo_IA_core_domain"/>
</dbReference>
<dbReference type="PROSITE" id="PS52039">
    <property type="entry name" value="TOPO_IA_2"/>
    <property type="match status" value="1"/>
</dbReference>
<evidence type="ECO:0000256" key="1">
    <source>
        <dbReference type="ARBA" id="ARBA00000213"/>
    </source>
</evidence>
<dbReference type="Gene3D" id="1.10.460.10">
    <property type="entry name" value="Topoisomerase I, domain 2"/>
    <property type="match status" value="1"/>
</dbReference>
<organism evidence="13 14">
    <name type="scientific">Desulfonauticus submarinus</name>
    <dbReference type="NCBI Taxonomy" id="206665"/>
    <lineage>
        <taxon>Bacteria</taxon>
        <taxon>Pseudomonadati</taxon>
        <taxon>Thermodesulfobacteriota</taxon>
        <taxon>Desulfovibrionia</taxon>
        <taxon>Desulfovibrionales</taxon>
        <taxon>Desulfonauticaceae</taxon>
        <taxon>Desulfonauticus</taxon>
    </lineage>
</organism>
<dbReference type="EMBL" id="FNIN01000015">
    <property type="protein sequence ID" value="SDN99692.1"/>
    <property type="molecule type" value="Genomic_DNA"/>
</dbReference>
<keyword evidence="8 10" id="KW-0238">DNA-binding</keyword>
<feature type="site" description="Interaction with DNA" evidence="10">
    <location>
        <position position="155"/>
    </location>
</feature>
<dbReference type="Gene3D" id="2.70.20.10">
    <property type="entry name" value="Topoisomerase I, domain 3"/>
    <property type="match status" value="1"/>
</dbReference>
<evidence type="ECO:0000256" key="6">
    <source>
        <dbReference type="ARBA" id="ARBA00022842"/>
    </source>
</evidence>
<dbReference type="SMART" id="SM00436">
    <property type="entry name" value="TOP1Bc"/>
    <property type="match status" value="1"/>
</dbReference>
<dbReference type="AlphaFoldDB" id="A0A1H0FYN1"/>
<evidence type="ECO:0000256" key="10">
    <source>
        <dbReference type="HAMAP-Rule" id="MF_00952"/>
    </source>
</evidence>
<dbReference type="InterPro" id="IPR028612">
    <property type="entry name" value="Topoisom_1_IA"/>
</dbReference>
<feature type="site" description="Interaction with DNA" evidence="10">
    <location>
        <position position="143"/>
    </location>
</feature>
<comment type="function">
    <text evidence="10">Releases the supercoiling and torsional tension of DNA, which is introduced during the DNA replication and transcription, by transiently cleaving and rejoining one strand of the DNA duplex. Introduces a single-strand break via transesterification at a target site in duplex DNA. The scissile phosphodiester is attacked by the catalytic tyrosine of the enzyme, resulting in the formation of a DNA-(5'-phosphotyrosyl)-enzyme intermediate and the expulsion of a 3'-OH DNA strand. The free DNA strand then undergoes passage around the unbroken strand, thus removing DNA supercoils. Finally, in the religation step, the DNA 3'-OH attacks the covalent intermediate to expel the active-site tyrosine and restore the DNA phosphodiester backbone.</text>
</comment>
<dbReference type="NCBIfam" id="TIGR01051">
    <property type="entry name" value="topA_bact"/>
    <property type="match status" value="1"/>
</dbReference>
<keyword evidence="14" id="KW-1185">Reference proteome</keyword>
<dbReference type="InterPro" id="IPR013498">
    <property type="entry name" value="Topo_IA_Znf"/>
</dbReference>
<dbReference type="HAMAP" id="MF_00952">
    <property type="entry name" value="Topoisom_1_prok"/>
    <property type="match status" value="1"/>
</dbReference>
<dbReference type="Pfam" id="PF01396">
    <property type="entry name" value="Zn_ribbon_Top1"/>
    <property type="match status" value="4"/>
</dbReference>
<dbReference type="InterPro" id="IPR013826">
    <property type="entry name" value="Topo_IA_cen_sub3"/>
</dbReference>
<dbReference type="InterPro" id="IPR000380">
    <property type="entry name" value="Topo_IA"/>
</dbReference>
<dbReference type="PRINTS" id="PR00417">
    <property type="entry name" value="PRTPISMRASEI"/>
</dbReference>
<dbReference type="PROSITE" id="PS50880">
    <property type="entry name" value="TOPRIM"/>
    <property type="match status" value="1"/>
</dbReference>
<dbReference type="OrthoDB" id="9804262at2"/>
<evidence type="ECO:0000313" key="14">
    <source>
        <dbReference type="Proteomes" id="UP000199602"/>
    </source>
</evidence>
<dbReference type="InterPro" id="IPR013824">
    <property type="entry name" value="Topo_IA_cen_sub1"/>
</dbReference>
<feature type="site" description="Interaction with DNA" evidence="10">
    <location>
        <position position="33"/>
    </location>
</feature>
<reference evidence="13 14" key="1">
    <citation type="submission" date="2016-10" db="EMBL/GenBank/DDBJ databases">
        <authorList>
            <person name="de Groot N.N."/>
        </authorList>
    </citation>
    <scope>NUCLEOTIDE SEQUENCE [LARGE SCALE GENOMIC DNA]</scope>
    <source>
        <strain evidence="13 14">DSM 15269</strain>
    </source>
</reference>
<dbReference type="GO" id="GO:0006265">
    <property type="term" value="P:DNA topological change"/>
    <property type="evidence" value="ECO:0007669"/>
    <property type="project" value="UniProtKB-UniRule"/>
</dbReference>
<dbReference type="Gene3D" id="3.30.65.10">
    <property type="entry name" value="Bacterial Topoisomerase I, domain 1"/>
    <property type="match status" value="3"/>
</dbReference>
<dbReference type="InterPro" id="IPR006171">
    <property type="entry name" value="TOPRIM_dom"/>
</dbReference>
<evidence type="ECO:0000256" key="9">
    <source>
        <dbReference type="ARBA" id="ARBA00023235"/>
    </source>
</evidence>
<dbReference type="SMART" id="SM00437">
    <property type="entry name" value="TOP1Ac"/>
    <property type="match status" value="1"/>
</dbReference>
<evidence type="ECO:0000256" key="7">
    <source>
        <dbReference type="ARBA" id="ARBA00023029"/>
    </source>
</evidence>
<dbReference type="GO" id="GO:0008270">
    <property type="term" value="F:zinc ion binding"/>
    <property type="evidence" value="ECO:0007669"/>
    <property type="project" value="UniProtKB-KW"/>
</dbReference>
<dbReference type="CDD" id="cd03363">
    <property type="entry name" value="TOPRIM_TopoIA_TopoI"/>
    <property type="match status" value="1"/>
</dbReference>
<accession>A0A1H0FYN1</accession>
<keyword evidence="6" id="KW-0460">Magnesium</keyword>
<dbReference type="CDD" id="cd00186">
    <property type="entry name" value="TOP1Ac"/>
    <property type="match status" value="1"/>
</dbReference>
<feature type="domain" description="Topo IA-type catalytic" evidence="12">
    <location>
        <begin position="129"/>
        <end position="553"/>
    </location>
</feature>
<feature type="region of interest" description="Interaction with DNA" evidence="10">
    <location>
        <begin position="163"/>
        <end position="168"/>
    </location>
</feature>
<keyword evidence="7 10" id="KW-0799">Topoisomerase</keyword>
<dbReference type="SUPFAM" id="SSF56712">
    <property type="entry name" value="Prokaryotic type I DNA topoisomerase"/>
    <property type="match status" value="1"/>
</dbReference>
<evidence type="ECO:0000259" key="11">
    <source>
        <dbReference type="PROSITE" id="PS50880"/>
    </source>
</evidence>
<evidence type="ECO:0000256" key="5">
    <source>
        <dbReference type="ARBA" id="ARBA00022833"/>
    </source>
</evidence>
<feature type="site" description="Interaction with DNA" evidence="10">
    <location>
        <position position="485"/>
    </location>
</feature>
<dbReference type="EC" id="5.6.2.1" evidence="10"/>
<dbReference type="InterPro" id="IPR005733">
    <property type="entry name" value="TopoI_bac-type"/>
</dbReference>
<dbReference type="PANTHER" id="PTHR42785:SF1">
    <property type="entry name" value="DNA TOPOISOMERASE"/>
    <property type="match status" value="1"/>
</dbReference>
<dbReference type="RefSeq" id="WP_092066379.1">
    <property type="nucleotide sequence ID" value="NZ_FNIN01000015.1"/>
</dbReference>
<dbReference type="SMART" id="SM00493">
    <property type="entry name" value="TOPRIM"/>
    <property type="match status" value="1"/>
</dbReference>
<keyword evidence="9 10" id="KW-0413">Isomerase</keyword>
<dbReference type="Proteomes" id="UP000199602">
    <property type="component" value="Unassembled WGS sequence"/>
</dbReference>
<keyword evidence="4" id="KW-0863">Zinc-finger</keyword>